<evidence type="ECO:0000313" key="1">
    <source>
        <dbReference type="EMBL" id="SVE07536.1"/>
    </source>
</evidence>
<organism evidence="1">
    <name type="scientific">marine metagenome</name>
    <dbReference type="NCBI Taxonomy" id="408172"/>
    <lineage>
        <taxon>unclassified sequences</taxon>
        <taxon>metagenomes</taxon>
        <taxon>ecological metagenomes</taxon>
    </lineage>
</organism>
<gene>
    <name evidence="1" type="ORF">METZ01_LOCUS460390</name>
</gene>
<reference evidence="1" key="1">
    <citation type="submission" date="2018-05" db="EMBL/GenBank/DDBJ databases">
        <authorList>
            <person name="Lanie J.A."/>
            <person name="Ng W.-L."/>
            <person name="Kazmierczak K.M."/>
            <person name="Andrzejewski T.M."/>
            <person name="Davidsen T.M."/>
            <person name="Wayne K.J."/>
            <person name="Tettelin H."/>
            <person name="Glass J.I."/>
            <person name="Rusch D."/>
            <person name="Podicherti R."/>
            <person name="Tsui H.-C.T."/>
            <person name="Winkler M.E."/>
        </authorList>
    </citation>
    <scope>NUCLEOTIDE SEQUENCE</scope>
</reference>
<proteinExistence type="predicted"/>
<name>A0A383AHZ5_9ZZZZ</name>
<accession>A0A383AHZ5</accession>
<dbReference type="EMBL" id="UINC01192408">
    <property type="protein sequence ID" value="SVE07536.1"/>
    <property type="molecule type" value="Genomic_DNA"/>
</dbReference>
<protein>
    <submittedName>
        <fullName evidence="1">Uncharacterized protein</fullName>
    </submittedName>
</protein>
<sequence>MIVTDGEQPVYDGTPRTLFADRVVPAFEKLKEEGRIGAWGITGIGVPDAVLKTIESDPALQAIQVITNILDSPGGLKRFEGPPKPRGLPRPLIAAAWVSWASEQSKRDP</sequence>
<dbReference type="AlphaFoldDB" id="A0A383AHZ5"/>